<evidence type="ECO:0000256" key="5">
    <source>
        <dbReference type="ARBA" id="ARBA00022448"/>
    </source>
</evidence>
<organism evidence="8 9">
    <name type="scientific">Treponema bryantii</name>
    <dbReference type="NCBI Taxonomy" id="163"/>
    <lineage>
        <taxon>Bacteria</taxon>
        <taxon>Pseudomonadati</taxon>
        <taxon>Spirochaetota</taxon>
        <taxon>Spirochaetia</taxon>
        <taxon>Spirochaetales</taxon>
        <taxon>Treponemataceae</taxon>
        <taxon>Treponema</taxon>
    </lineage>
</organism>
<sequence length="457" mass="51203">MKKLTKLVCSVAFMALAASMFTSCGKKNQRVKVRWFVGLGAGSDEPTFAPQKAVVDKFNKSQDKIELVLEIVDNGQAFQTLATQISGGNAPDICGPVGIRGRDSFKGAWLDLEPLVKETNFDLSQFDPSMVEFYRDPDDGLIGLPFGIYPSYMYVNKEIFEEAGIPLPPKNYGEKYVDENGKEWTWDFDCVRRIGMKLTVDANGNDATDPQFDPENIVQWGFGIVWGDARGYGTLFEPGTFVGPGNKAQIPDAWLDAWKWTYDGMWKDHFIPNAPYGDSDILSAGSWGESGKIAMFQCHVWYSGYAKMDYQWDVYPMPSYKGKTTAKMHADTFEITKGSKHPKEAFEVLTYLVTTASDDLLKIYGGMPAITSKQDAFLDSFFKERYPHVTVNTKVIKDSVAYADNPNHESWMPSFQEASTCYTEFWTNLTNNPGLNVDEEAAQLKKNLDVIFAAATK</sequence>
<proteinExistence type="inferred from homology"/>
<dbReference type="Proteomes" id="UP000182737">
    <property type="component" value="Unassembled WGS sequence"/>
</dbReference>
<evidence type="ECO:0000256" key="1">
    <source>
        <dbReference type="ARBA" id="ARBA00004418"/>
    </source>
</evidence>
<dbReference type="InterPro" id="IPR006059">
    <property type="entry name" value="SBP"/>
</dbReference>
<keyword evidence="6 7" id="KW-0732">Signal</keyword>
<dbReference type="Pfam" id="PF01547">
    <property type="entry name" value="SBP_bac_1"/>
    <property type="match status" value="1"/>
</dbReference>
<dbReference type="PANTHER" id="PTHR43649:SF31">
    <property type="entry name" value="SN-GLYCEROL-3-PHOSPHATE-BINDING PERIPLASMIC PROTEIN UGPB"/>
    <property type="match status" value="1"/>
</dbReference>
<comment type="subunit">
    <text evidence="3">The complex is composed of two ATP-binding proteins (UgpC), two transmembrane proteins (UgpA and UgpE) and a solute-binding protein (UgpB).</text>
</comment>
<accession>A0A1I3NBF6</accession>
<dbReference type="AlphaFoldDB" id="A0A1I3NBF6"/>
<dbReference type="PANTHER" id="PTHR43649">
    <property type="entry name" value="ARABINOSE-BINDING PROTEIN-RELATED"/>
    <property type="match status" value="1"/>
</dbReference>
<keyword evidence="9" id="KW-1185">Reference proteome</keyword>
<dbReference type="GO" id="GO:0042597">
    <property type="term" value="C:periplasmic space"/>
    <property type="evidence" value="ECO:0007669"/>
    <property type="project" value="UniProtKB-SubCell"/>
</dbReference>
<dbReference type="RefSeq" id="WP_074933675.1">
    <property type="nucleotide sequence ID" value="NZ_FORI01000013.1"/>
</dbReference>
<evidence type="ECO:0000256" key="3">
    <source>
        <dbReference type="ARBA" id="ARBA00011557"/>
    </source>
</evidence>
<evidence type="ECO:0000256" key="2">
    <source>
        <dbReference type="ARBA" id="ARBA00008520"/>
    </source>
</evidence>
<evidence type="ECO:0000313" key="8">
    <source>
        <dbReference type="EMBL" id="SFJ06658.1"/>
    </source>
</evidence>
<feature type="chain" id="PRO_5010368034" description="sn-glycerol-3-phosphate-binding periplasmic protein UgpB" evidence="7">
    <location>
        <begin position="18"/>
        <end position="457"/>
    </location>
</feature>
<dbReference type="SUPFAM" id="SSF53850">
    <property type="entry name" value="Periplasmic binding protein-like II"/>
    <property type="match status" value="1"/>
</dbReference>
<dbReference type="OrthoDB" id="355435at2"/>
<keyword evidence="5" id="KW-0813">Transport</keyword>
<evidence type="ECO:0000313" key="9">
    <source>
        <dbReference type="Proteomes" id="UP000182737"/>
    </source>
</evidence>
<reference evidence="9" key="1">
    <citation type="submission" date="2016-10" db="EMBL/GenBank/DDBJ databases">
        <authorList>
            <person name="Varghese N."/>
            <person name="Submissions S."/>
        </authorList>
    </citation>
    <scope>NUCLEOTIDE SEQUENCE [LARGE SCALE GENOMIC DNA]</scope>
    <source>
        <strain evidence="9">XBD1002</strain>
    </source>
</reference>
<dbReference type="Gene3D" id="3.40.190.10">
    <property type="entry name" value="Periplasmic binding protein-like II"/>
    <property type="match status" value="1"/>
</dbReference>
<name>A0A1I3NBF6_9SPIR</name>
<feature type="signal peptide" evidence="7">
    <location>
        <begin position="1"/>
        <end position="17"/>
    </location>
</feature>
<evidence type="ECO:0000256" key="7">
    <source>
        <dbReference type="SAM" id="SignalP"/>
    </source>
</evidence>
<gene>
    <name evidence="8" type="ORF">SAMN04487775_11358</name>
</gene>
<comment type="subcellular location">
    <subcellularLocation>
        <location evidence="1">Periplasm</location>
    </subcellularLocation>
</comment>
<dbReference type="PROSITE" id="PS51257">
    <property type="entry name" value="PROKAR_LIPOPROTEIN"/>
    <property type="match status" value="1"/>
</dbReference>
<evidence type="ECO:0000256" key="4">
    <source>
        <dbReference type="ARBA" id="ARBA00017470"/>
    </source>
</evidence>
<dbReference type="InterPro" id="IPR050490">
    <property type="entry name" value="Bact_solute-bd_prot1"/>
</dbReference>
<dbReference type="EMBL" id="FORI01000013">
    <property type="protein sequence ID" value="SFJ06658.1"/>
    <property type="molecule type" value="Genomic_DNA"/>
</dbReference>
<protein>
    <recommendedName>
        <fullName evidence="4">sn-glycerol-3-phosphate-binding periplasmic protein UgpB</fullName>
    </recommendedName>
</protein>
<evidence type="ECO:0000256" key="6">
    <source>
        <dbReference type="ARBA" id="ARBA00022729"/>
    </source>
</evidence>
<comment type="similarity">
    <text evidence="2">Belongs to the bacterial solute-binding protein 1 family.</text>
</comment>